<dbReference type="EMBL" id="JBHULH010000004">
    <property type="protein sequence ID" value="MFD2567703.1"/>
    <property type="molecule type" value="Genomic_DNA"/>
</dbReference>
<dbReference type="InterPro" id="IPR025665">
    <property type="entry name" value="Beta-barrel_OMP_2"/>
</dbReference>
<feature type="signal peptide" evidence="1">
    <location>
        <begin position="1"/>
        <end position="20"/>
    </location>
</feature>
<gene>
    <name evidence="3" type="ORF">ACFSRZ_09985</name>
</gene>
<keyword evidence="1" id="KW-0732">Signal</keyword>
<feature type="domain" description="Outer membrane protein beta-barrel" evidence="2">
    <location>
        <begin position="20"/>
        <end position="173"/>
    </location>
</feature>
<organism evidence="3 4">
    <name type="scientific">Pseudotenacibaculum haliotis</name>
    <dbReference type="NCBI Taxonomy" id="1862138"/>
    <lineage>
        <taxon>Bacteria</taxon>
        <taxon>Pseudomonadati</taxon>
        <taxon>Bacteroidota</taxon>
        <taxon>Flavobacteriia</taxon>
        <taxon>Flavobacteriales</taxon>
        <taxon>Flavobacteriaceae</taxon>
        <taxon>Pseudotenacibaculum</taxon>
    </lineage>
</organism>
<dbReference type="RefSeq" id="WP_379666411.1">
    <property type="nucleotide sequence ID" value="NZ_JBHULH010000004.1"/>
</dbReference>
<sequence length="203" mass="22574">MKKILFACLLFVGVSQYAEAQLQFGLKAGVNYNSDSFSDVSNDVLNGAESRTGYHAGIWFRAKLPVVGLYLRPELVYTELSNDVVYDNNTLQRTTDFKFRKIDVPVLLGKKVLGIGNIFAGPSFQYILSSDFGLSDLSEVSISEFSLGVQLGAGVEFGRLGIDVRWERGLSKSETKFVDNVINSEVNFDTRVNQIIFGISYRL</sequence>
<name>A0ABW5LUJ7_9FLAO</name>
<reference evidence="4" key="1">
    <citation type="journal article" date="2019" name="Int. J. Syst. Evol. Microbiol.">
        <title>The Global Catalogue of Microorganisms (GCM) 10K type strain sequencing project: providing services to taxonomists for standard genome sequencing and annotation.</title>
        <authorList>
            <consortium name="The Broad Institute Genomics Platform"/>
            <consortium name="The Broad Institute Genome Sequencing Center for Infectious Disease"/>
            <person name="Wu L."/>
            <person name="Ma J."/>
        </authorList>
    </citation>
    <scope>NUCLEOTIDE SEQUENCE [LARGE SCALE GENOMIC DNA]</scope>
    <source>
        <strain evidence="4">KCTC 52127</strain>
    </source>
</reference>
<dbReference type="InterPro" id="IPR011250">
    <property type="entry name" value="OMP/PagP_B-barrel"/>
</dbReference>
<feature type="chain" id="PRO_5045772957" evidence="1">
    <location>
        <begin position="21"/>
        <end position="203"/>
    </location>
</feature>
<evidence type="ECO:0000313" key="3">
    <source>
        <dbReference type="EMBL" id="MFD2567703.1"/>
    </source>
</evidence>
<evidence type="ECO:0000256" key="1">
    <source>
        <dbReference type="SAM" id="SignalP"/>
    </source>
</evidence>
<accession>A0ABW5LUJ7</accession>
<keyword evidence="4" id="KW-1185">Reference proteome</keyword>
<evidence type="ECO:0000313" key="4">
    <source>
        <dbReference type="Proteomes" id="UP001597508"/>
    </source>
</evidence>
<dbReference type="Pfam" id="PF13568">
    <property type="entry name" value="OMP_b-brl_2"/>
    <property type="match status" value="1"/>
</dbReference>
<protein>
    <submittedName>
        <fullName evidence="3">Porin family protein</fullName>
    </submittedName>
</protein>
<dbReference type="Proteomes" id="UP001597508">
    <property type="component" value="Unassembled WGS sequence"/>
</dbReference>
<evidence type="ECO:0000259" key="2">
    <source>
        <dbReference type="Pfam" id="PF13568"/>
    </source>
</evidence>
<proteinExistence type="predicted"/>
<comment type="caution">
    <text evidence="3">The sequence shown here is derived from an EMBL/GenBank/DDBJ whole genome shotgun (WGS) entry which is preliminary data.</text>
</comment>
<dbReference type="SUPFAM" id="SSF56925">
    <property type="entry name" value="OMPA-like"/>
    <property type="match status" value="1"/>
</dbReference>